<evidence type="ECO:0000256" key="12">
    <source>
        <dbReference type="ARBA" id="ARBA00023125"/>
    </source>
</evidence>
<dbReference type="GO" id="GO:0008270">
    <property type="term" value="F:zinc ion binding"/>
    <property type="evidence" value="ECO:0007669"/>
    <property type="project" value="UniProtKB-KW"/>
</dbReference>
<dbReference type="SUPFAM" id="SSF52540">
    <property type="entry name" value="P-loop containing nucleoside triphosphate hydrolases"/>
    <property type="match status" value="4"/>
</dbReference>
<dbReference type="GO" id="GO:0006289">
    <property type="term" value="P:nucleotide-excision repair"/>
    <property type="evidence" value="ECO:0007669"/>
    <property type="project" value="InterPro"/>
</dbReference>
<keyword evidence="8" id="KW-0863">Zinc-finger</keyword>
<dbReference type="OrthoDB" id="9809851at2"/>
<dbReference type="GO" id="GO:0005524">
    <property type="term" value="F:ATP binding"/>
    <property type="evidence" value="ECO:0007669"/>
    <property type="project" value="UniProtKB-KW"/>
</dbReference>
<dbReference type="Gene3D" id="1.20.1580.10">
    <property type="entry name" value="ABC transporter ATPase like domain"/>
    <property type="match status" value="3"/>
</dbReference>
<evidence type="ECO:0000256" key="3">
    <source>
        <dbReference type="ARBA" id="ARBA00022723"/>
    </source>
</evidence>
<dbReference type="GO" id="GO:0004518">
    <property type="term" value="F:nuclease activity"/>
    <property type="evidence" value="ECO:0007669"/>
    <property type="project" value="UniProtKB-KW"/>
</dbReference>
<dbReference type="InterPro" id="IPR013815">
    <property type="entry name" value="ATP_grasp_subdomain_1"/>
</dbReference>
<feature type="domain" description="ABC transporter" evidence="17">
    <location>
        <begin position="974"/>
        <end position="1479"/>
    </location>
</feature>
<keyword evidence="19" id="KW-1185">Reference proteome</keyword>
<dbReference type="GO" id="GO:0009380">
    <property type="term" value="C:excinuclease repair complex"/>
    <property type="evidence" value="ECO:0007669"/>
    <property type="project" value="InterPro"/>
</dbReference>
<dbReference type="InterPro" id="IPR003439">
    <property type="entry name" value="ABC_transporter-like_ATP-bd"/>
</dbReference>
<keyword evidence="9" id="KW-0862">Zinc</keyword>
<comment type="subcellular location">
    <subcellularLocation>
        <location evidence="1">Cytoplasm</location>
    </subcellularLocation>
</comment>
<keyword evidence="13" id="KW-0234">DNA repair</keyword>
<dbReference type="PANTHER" id="PTHR43152:SF3">
    <property type="entry name" value="UVRABC SYSTEM PROTEIN A"/>
    <property type="match status" value="1"/>
</dbReference>
<dbReference type="Gene3D" id="1.10.8.280">
    <property type="entry name" value="ABC transporter ATPase domain-like"/>
    <property type="match status" value="1"/>
</dbReference>
<reference evidence="18 19" key="1">
    <citation type="journal article" date="2013" name="Genome Biol. Evol.">
        <title>Genome evolution and phylogenomic analysis of candidatus kinetoplastibacterium, the betaproteobacterial endosymbionts of strigomonas and angomonas.</title>
        <authorList>
            <person name="Alves J.M."/>
            <person name="Serrano M.G."/>
            <person name="Maia da Silva F."/>
            <person name="Voegtly L.J."/>
            <person name="Matveyev A.V."/>
            <person name="Teixeira M.M."/>
            <person name="Camargo E.P."/>
            <person name="Buck G.A."/>
        </authorList>
    </citation>
    <scope>NUCLEOTIDE SEQUENCE [LARGE SCALE GENOMIC DNA]</scope>
    <source>
        <strain evidence="18 19">TCC290E</strain>
    </source>
</reference>
<sequence>MKSNIKITGAKQNNLKNLSLNIGAEDFIIVTGVSGSGKSSLVFDTIYAEGQRRYIETFSTYARQFLDQMDKPDVTSISGILPAIAIYQKNHIKNSRSTVGSLTEINEYLKILFANNSNLFCENCNQLVRKHTPDSILKDLNEKIKVNKNNKLKITFPIILLPNIREDILESLSKKGYLDIYKENFLNNNKTDIQTIFVIQDRINLSKENQNRCYEAIETAMFMGNGEVVIYYCCDHESNEITLRYNSNLKCNNCNLVYDDISTSNFSFNSPLGACDKCSGFGDILEIDIDRIIPDDSKTLMEGAIKPWQSNTFKLCQHDLENYANIASIPLKTPWKDLSKNQQDWVIYGDCEYSSDKWYGIKRFFSNIEKKSYKMYIRVLLSKYRKYLICPKCNGRKFNNKSLLWRIGSTEDQLKNNHHTIKSIDQKNTDTVNISDVLLMSVNDALELFNKFKKNRVFIKSDNQTVQEIEIRLDFLKNIGLDYLTLDRKGKTLSGGEAQRINLTTALGSSLINTMFVLDEPSNGLHYKDISKVLESIKKLNDYGNCLIVIEHNLQLILSADRVIELGPGSGINGGNIIFDGSPCELYKADTITSKYANNKLKFEKQYNAEPINFNDNVLLIAKAHANNLKDISIKIPLNKLVCITGVSGSGKTTLLREIIYNGLHNKKHSELELLNRKLFEKIDGYDGDVTLIDNSPIIRSTRSNIASYINIFKIIRVLFSKAPLSIKRKYSSNTFSFNSGHGRCPTCNGSGLEFVEMHFLPDIYLCCKDCEGKRFRKEILEVFIELNNKRASIDQILDMTVNESIVFFSTIPEIINKLSLLVDIGLDYLKLGQTLAEMSNGELRRIKLICNVINILHNNSRKQNSHMLLIDEPTLGLHVNEIYNLIEFLHKLIDTGHSIILIEHNLEVIRTSDWVIDLGPEGGDKGGYVVAEDYPESLMRNNLSYTGKALSYSTNKINTCKKHYSQKVKDNLINERYIEIYNAEENNLQNIDIKIPLNQFTVITGVSGSGKSTLAFDILFNEGQRRYLLTLNSYAKSIIQSSKRAKVGKIINLPPTIAIKQHKELGNYKSTVSNISEIHNFLRIIYAKLGEQHCPICNTIIKTHTVDQIIAKILRDYHNLNIIIFSPINIKNNNFRNYIEKEDYKFLFVKNKSITQEELLLMSSIDNIVIDKLIGNILIQNNQEEKLRKLVNYAIDTSNGFIKILLIDDTKTHIIDGKYISKILSQKLISEKLYNIKPSCVNCNIVLPKLEPLLFSHNSKIGHCLVCKGTGIHNTVKNKKNQYSSEDILSCNKCNGKRLNEEALSVYWHGYNIAEILSMSVNDVINFFRKIKIKDRENLIAKNILKEICSKLYFMKEVGLGYLELDRPEPTLSGGESQRVHLAAQLGSDTQGACYVLDEPTIGLHPVDNKKLINSLLSLKNKGNTIVVVEHDSDMIKESSHIIDMGPGAGLKGGKIVAQGSLSEVLASKDSVTARFLKKERTGNYYKKRIINSKTKFIQIKNANLHNINSVNAQFPLSCLNVVTGVSGSGKSTLIQEILFKNIHRVLKDINNKHYTNCECIEGICNINNIVSIDQNPIGKTPRSCPATYIGFWDEIRKKFANTTAAKIKGWDHSRFSFNSKEGRCKECNGLGTKIIEMNFMPDVKIICECCNGLRFNKETLMIEFLDKNIGETLMMEVDQAMAHFINFPLIYRPLKFLHDIGLGYLSIGQSSSTLSGGESQRIKIVSELIKNDILISKDRKNIQQHTIYVMDEPTTGLSMSDVDHLVTMLQKLINSGNSIIAIEHNLEFIANADWIVDIGPNGGSCGGNVVFQGTFKSLSEKSSELTLTQEAVQNFLK</sequence>
<keyword evidence="6" id="KW-0227">DNA damage</keyword>
<dbReference type="PROSITE" id="PS00211">
    <property type="entry name" value="ABC_TRANSPORTER_1"/>
    <property type="match status" value="1"/>
</dbReference>
<accession>M1LZJ7</accession>
<keyword evidence="12" id="KW-0238">DNA-binding</keyword>
<name>M1LZJ7_9PROT</name>
<comment type="similarity">
    <text evidence="14">Belongs to the ABC transporter superfamily. UvrA family.</text>
</comment>
<evidence type="ECO:0000313" key="19">
    <source>
        <dbReference type="Proteomes" id="UP000011541"/>
    </source>
</evidence>
<evidence type="ECO:0000256" key="15">
    <source>
        <dbReference type="ARBA" id="ARBA00039316"/>
    </source>
</evidence>
<dbReference type="GO" id="GO:0005737">
    <property type="term" value="C:cytoplasm"/>
    <property type="evidence" value="ECO:0007669"/>
    <property type="project" value="UniProtKB-SubCell"/>
</dbReference>
<keyword evidence="7" id="KW-0228">DNA excision</keyword>
<evidence type="ECO:0000256" key="9">
    <source>
        <dbReference type="ARBA" id="ARBA00022833"/>
    </source>
</evidence>
<evidence type="ECO:0000256" key="11">
    <source>
        <dbReference type="ARBA" id="ARBA00022881"/>
    </source>
</evidence>
<evidence type="ECO:0000256" key="6">
    <source>
        <dbReference type="ARBA" id="ARBA00022763"/>
    </source>
</evidence>
<keyword evidence="3" id="KW-0479">Metal-binding</keyword>
<dbReference type="Proteomes" id="UP000011541">
    <property type="component" value="Chromosome"/>
</dbReference>
<protein>
    <recommendedName>
        <fullName evidence="15">UvrABC system protein A</fullName>
    </recommendedName>
    <alternativeName>
        <fullName evidence="16">Excinuclease ABC subunit A</fullName>
    </alternativeName>
</protein>
<keyword evidence="5" id="KW-0547">Nucleotide-binding</keyword>
<evidence type="ECO:0000256" key="13">
    <source>
        <dbReference type="ARBA" id="ARBA00023204"/>
    </source>
</evidence>
<dbReference type="GO" id="GO:0016887">
    <property type="term" value="F:ATP hydrolysis activity"/>
    <property type="evidence" value="ECO:0007669"/>
    <property type="project" value="InterPro"/>
</dbReference>
<dbReference type="PROSITE" id="PS50893">
    <property type="entry name" value="ABC_TRANSPORTER_2"/>
    <property type="match status" value="2"/>
</dbReference>
<evidence type="ECO:0000256" key="14">
    <source>
        <dbReference type="ARBA" id="ARBA00038000"/>
    </source>
</evidence>
<dbReference type="Pfam" id="PF17755">
    <property type="entry name" value="UvrA_DNA-bind"/>
    <property type="match status" value="1"/>
</dbReference>
<dbReference type="HOGENOM" id="CLU_001370_3_0_4"/>
<keyword evidence="2" id="KW-0963">Cytoplasm</keyword>
<evidence type="ECO:0000256" key="5">
    <source>
        <dbReference type="ARBA" id="ARBA00022741"/>
    </source>
</evidence>
<dbReference type="InterPro" id="IPR004602">
    <property type="entry name" value="UvrA"/>
</dbReference>
<dbReference type="PANTHER" id="PTHR43152">
    <property type="entry name" value="UVRABC SYSTEM PROTEIN A"/>
    <property type="match status" value="1"/>
</dbReference>
<evidence type="ECO:0000313" key="18">
    <source>
        <dbReference type="EMBL" id="AGF48534.1"/>
    </source>
</evidence>
<dbReference type="GO" id="GO:0003677">
    <property type="term" value="F:DNA binding"/>
    <property type="evidence" value="ECO:0007669"/>
    <property type="project" value="UniProtKB-KW"/>
</dbReference>
<keyword evidence="4" id="KW-0677">Repeat</keyword>
<organism evidence="18 19">
    <name type="scientific">Candidatus Kinetoplastidibacterium stringomonadis TCC290E</name>
    <dbReference type="NCBI Taxonomy" id="1208920"/>
    <lineage>
        <taxon>Bacteria</taxon>
        <taxon>Pseudomonadati</taxon>
        <taxon>Pseudomonadota</taxon>
        <taxon>Betaproteobacteria</taxon>
        <taxon>Candidatus Kinetoplastidibacterium</taxon>
    </lineage>
</organism>
<dbReference type="InterPro" id="IPR027417">
    <property type="entry name" value="P-loop_NTPase"/>
</dbReference>
<evidence type="ECO:0000256" key="7">
    <source>
        <dbReference type="ARBA" id="ARBA00022769"/>
    </source>
</evidence>
<dbReference type="KEGG" id="kon:CONE_0812"/>
<dbReference type="EMBL" id="CP003805">
    <property type="protein sequence ID" value="AGF48534.1"/>
    <property type="molecule type" value="Genomic_DNA"/>
</dbReference>
<evidence type="ECO:0000256" key="2">
    <source>
        <dbReference type="ARBA" id="ARBA00022490"/>
    </source>
</evidence>
<dbReference type="NCBIfam" id="TIGR00630">
    <property type="entry name" value="uvra"/>
    <property type="match status" value="1"/>
</dbReference>
<dbReference type="Gene3D" id="3.30.1490.20">
    <property type="entry name" value="ATP-grasp fold, A domain"/>
    <property type="match status" value="1"/>
</dbReference>
<gene>
    <name evidence="18" type="ORF">CONE_0812</name>
</gene>
<proteinExistence type="inferred from homology"/>
<feature type="domain" description="ABC transporter" evidence="17">
    <location>
        <begin position="612"/>
        <end position="952"/>
    </location>
</feature>
<evidence type="ECO:0000256" key="8">
    <source>
        <dbReference type="ARBA" id="ARBA00022771"/>
    </source>
</evidence>
<keyword evidence="10" id="KW-0067">ATP-binding</keyword>
<dbReference type="Gene3D" id="3.40.50.300">
    <property type="entry name" value="P-loop containing nucleotide triphosphate hydrolases"/>
    <property type="match status" value="5"/>
</dbReference>
<dbReference type="eggNOG" id="COG0178">
    <property type="taxonomic scope" value="Bacteria"/>
</dbReference>
<evidence type="ECO:0000256" key="16">
    <source>
        <dbReference type="ARBA" id="ARBA00042156"/>
    </source>
</evidence>
<evidence type="ECO:0000256" key="10">
    <source>
        <dbReference type="ARBA" id="ARBA00022840"/>
    </source>
</evidence>
<dbReference type="PATRIC" id="fig|1208920.3.peg.527"/>
<dbReference type="InterPro" id="IPR041552">
    <property type="entry name" value="UvrA_DNA-bd"/>
</dbReference>
<dbReference type="STRING" id="1208920.CONE_0812"/>
<dbReference type="RefSeq" id="WP_015397219.1">
    <property type="nucleotide sequence ID" value="NC_020299.1"/>
</dbReference>
<keyword evidence="11" id="KW-0267">Excision nuclease</keyword>
<dbReference type="InterPro" id="IPR017871">
    <property type="entry name" value="ABC_transporter-like_CS"/>
</dbReference>
<evidence type="ECO:0000256" key="1">
    <source>
        <dbReference type="ARBA" id="ARBA00004496"/>
    </source>
</evidence>
<evidence type="ECO:0000259" key="17">
    <source>
        <dbReference type="PROSITE" id="PS50893"/>
    </source>
</evidence>
<evidence type="ECO:0000256" key="4">
    <source>
        <dbReference type="ARBA" id="ARBA00022737"/>
    </source>
</evidence>